<dbReference type="EMBL" id="QRVP01000004">
    <property type="protein sequence ID" value="RGS55981.1"/>
    <property type="molecule type" value="Genomic_DNA"/>
</dbReference>
<reference evidence="7 20" key="4">
    <citation type="submission" date="2022-10" db="EMBL/GenBank/DDBJ databases">
        <title>Human gut microbiome strain richness.</title>
        <authorList>
            <person name="Chen-Liaw A."/>
        </authorList>
    </citation>
    <scope>NUCLEOTIDE SEQUENCE</scope>
    <source>
        <strain evidence="7">A1_m1001262Bd0_191120</strain>
        <strain evidence="8 20">D53st1_B1_D53t1_180928</strain>
    </source>
</reference>
<dbReference type="Gene3D" id="2.60.40.10">
    <property type="entry name" value="Immunoglobulins"/>
    <property type="match status" value="1"/>
</dbReference>
<evidence type="ECO:0000313" key="9">
    <source>
        <dbReference type="EMBL" id="RGJ96157.1"/>
    </source>
</evidence>
<dbReference type="RefSeq" id="WP_022400927.1">
    <property type="nucleotide sequence ID" value="NZ_CACRTC010000037.1"/>
</dbReference>
<dbReference type="Proteomes" id="UP000286114">
    <property type="component" value="Unassembled WGS sequence"/>
</dbReference>
<proteinExistence type="predicted"/>
<dbReference type="OrthoDB" id="6394136at2"/>
<dbReference type="EMBL" id="QSHA01000002">
    <property type="protein sequence ID" value="RHB76660.1"/>
    <property type="molecule type" value="Genomic_DNA"/>
</dbReference>
<dbReference type="EMBL" id="WCTL01000001">
    <property type="protein sequence ID" value="KAB4241436.1"/>
    <property type="molecule type" value="Genomic_DNA"/>
</dbReference>
<evidence type="ECO:0000313" key="13">
    <source>
        <dbReference type="Proteomes" id="UP000260844"/>
    </source>
</evidence>
<evidence type="ECO:0000313" key="3">
    <source>
        <dbReference type="EMBL" id="KAB4096483.1"/>
    </source>
</evidence>
<dbReference type="PANTHER" id="PTHR37833:SF1">
    <property type="entry name" value="SIGNAL PEPTIDE PROTEIN"/>
    <property type="match status" value="1"/>
</dbReference>
<dbReference type="PATRIC" id="fig|820.27.peg.3151"/>
<gene>
    <name evidence="11" type="ORF">DW873_03990</name>
    <name evidence="10" type="ORF">DWX87_07030</name>
    <name evidence="9" type="ORF">DXD40_05525</name>
    <name evidence="2" type="ORF">ERS852462_00612</name>
    <name evidence="6" type="ORF">GAP47_02135</name>
    <name evidence="3" type="ORF">GAQ56_01275</name>
    <name evidence="4" type="ORF">GAQ70_01455</name>
    <name evidence="5" type="ORF">GAQ75_03500</name>
    <name evidence="8" type="ORF">POY73_15310</name>
    <name evidence="7" type="ORF">POY80_00450</name>
</gene>
<dbReference type="Proteomes" id="UP000462376">
    <property type="component" value="Unassembled WGS sequence"/>
</dbReference>
<feature type="signal peptide" evidence="1">
    <location>
        <begin position="1"/>
        <end position="18"/>
    </location>
</feature>
<dbReference type="EMBL" id="QSPV01000003">
    <property type="protein sequence ID" value="RGJ96157.1"/>
    <property type="molecule type" value="Genomic_DNA"/>
</dbReference>
<evidence type="ECO:0000313" key="5">
    <source>
        <dbReference type="EMBL" id="KAB4127592.1"/>
    </source>
</evidence>
<dbReference type="AlphaFoldDB" id="A0A139K119"/>
<reference evidence="16 17" key="3">
    <citation type="journal article" date="2019" name="Nat. Med.">
        <title>A library of human gut bacterial isolates paired with longitudinal multiomics data enables mechanistic microbiome research.</title>
        <authorList>
            <person name="Poyet M."/>
            <person name="Groussin M."/>
            <person name="Gibbons S.M."/>
            <person name="Avila-Pacheco J."/>
            <person name="Jiang X."/>
            <person name="Kearney S.M."/>
            <person name="Perrotta A.R."/>
            <person name="Berdy B."/>
            <person name="Zhao S."/>
            <person name="Lieberman T.D."/>
            <person name="Swanson P.K."/>
            <person name="Smith M."/>
            <person name="Roesemann S."/>
            <person name="Alexander J.E."/>
            <person name="Rich S.A."/>
            <person name="Livny J."/>
            <person name="Vlamakis H."/>
            <person name="Clish C."/>
            <person name="Bullock K."/>
            <person name="Deik A."/>
            <person name="Scott J."/>
            <person name="Pierce K.A."/>
            <person name="Xavier R.J."/>
            <person name="Alm E.J."/>
        </authorList>
    </citation>
    <scope>NUCLEOTIDE SEQUENCE [LARGE SCALE GENOMIC DNA]</scope>
    <source>
        <strain evidence="4 18">BIOML-A36</strain>
        <strain evidence="5 17">BIOML-A37</strain>
        <strain evidence="3 16">BIOML-A42</strain>
        <strain evidence="6 19">BIOML-A5</strain>
    </source>
</reference>
<dbReference type="Proteomes" id="UP000441711">
    <property type="component" value="Unassembled WGS sequence"/>
</dbReference>
<keyword evidence="1" id="KW-0732">Signal</keyword>
<dbReference type="Proteomes" id="UP001215818">
    <property type="component" value="Unassembled WGS sequence"/>
</dbReference>
<dbReference type="Proteomes" id="UP000260844">
    <property type="component" value="Unassembled WGS sequence"/>
</dbReference>
<dbReference type="EMBL" id="JAQNRK010000015">
    <property type="protein sequence ID" value="MDC1795492.1"/>
    <property type="molecule type" value="Genomic_DNA"/>
</dbReference>
<evidence type="ECO:0000313" key="20">
    <source>
        <dbReference type="Proteomes" id="UP001215818"/>
    </source>
</evidence>
<evidence type="ECO:0000256" key="1">
    <source>
        <dbReference type="SAM" id="SignalP"/>
    </source>
</evidence>
<dbReference type="InterPro" id="IPR013783">
    <property type="entry name" value="Ig-like_fold"/>
</dbReference>
<accession>A0A139K119</accession>
<dbReference type="Proteomes" id="UP000285283">
    <property type="component" value="Unassembled WGS sequence"/>
</dbReference>
<name>A0A139K119_BACUN</name>
<evidence type="ECO:0000313" key="12">
    <source>
        <dbReference type="Proteomes" id="UP000095614"/>
    </source>
</evidence>
<feature type="chain" id="PRO_5014530747" evidence="1">
    <location>
        <begin position="19"/>
        <end position="124"/>
    </location>
</feature>
<protein>
    <submittedName>
        <fullName evidence="11">DUF1573 domain-containing protein</fullName>
    </submittedName>
    <submittedName>
        <fullName evidence="2">Protein of uncharacterized function (DUF1573)</fullName>
    </submittedName>
</protein>
<reference evidence="13 14" key="2">
    <citation type="submission" date="2018-08" db="EMBL/GenBank/DDBJ databases">
        <title>A genome reference for cultivated species of the human gut microbiota.</title>
        <authorList>
            <person name="Zou Y."/>
            <person name="Xue W."/>
            <person name="Luo G."/>
        </authorList>
    </citation>
    <scope>NUCLEOTIDE SEQUENCE [LARGE SCALE GENOMIC DNA]</scope>
    <source>
        <strain evidence="10 14">AF21-53</strain>
        <strain evidence="11 15">AM39-1</strain>
        <strain evidence="9 13">TM04-30</strain>
    </source>
</reference>
<evidence type="ECO:0000313" key="7">
    <source>
        <dbReference type="EMBL" id="MDC1750912.1"/>
    </source>
</evidence>
<dbReference type="Proteomes" id="UP000095614">
    <property type="component" value="Unassembled WGS sequence"/>
</dbReference>
<dbReference type="EMBL" id="CZAF01000002">
    <property type="protein sequence ID" value="CUO50292.1"/>
    <property type="molecule type" value="Genomic_DNA"/>
</dbReference>
<reference evidence="2 12" key="1">
    <citation type="submission" date="2015-09" db="EMBL/GenBank/DDBJ databases">
        <authorList>
            <consortium name="Pathogen Informatics"/>
        </authorList>
    </citation>
    <scope>NUCLEOTIDE SEQUENCE [LARGE SCALE GENOMIC DNA]</scope>
    <source>
        <strain evidence="2 12">2789STDY5834847</strain>
    </source>
</reference>
<dbReference type="Pfam" id="PF07610">
    <property type="entry name" value="DUF1573"/>
    <property type="match status" value="1"/>
</dbReference>
<evidence type="ECO:0000313" key="2">
    <source>
        <dbReference type="EMBL" id="CUO50292.1"/>
    </source>
</evidence>
<dbReference type="InterPro" id="IPR011467">
    <property type="entry name" value="DUF1573"/>
</dbReference>
<dbReference type="Proteomes" id="UP001218502">
    <property type="component" value="Unassembled WGS sequence"/>
</dbReference>
<evidence type="ECO:0000313" key="14">
    <source>
        <dbReference type="Proteomes" id="UP000285283"/>
    </source>
</evidence>
<evidence type="ECO:0000313" key="16">
    <source>
        <dbReference type="Proteomes" id="UP000432488"/>
    </source>
</evidence>
<evidence type="ECO:0000313" key="11">
    <source>
        <dbReference type="EMBL" id="RHB76660.1"/>
    </source>
</evidence>
<evidence type="ECO:0000313" key="4">
    <source>
        <dbReference type="EMBL" id="KAB4112021.1"/>
    </source>
</evidence>
<dbReference type="EMBL" id="JAQNQY010000001">
    <property type="protein sequence ID" value="MDC1750912.1"/>
    <property type="molecule type" value="Genomic_DNA"/>
</dbReference>
<organism evidence="11 15">
    <name type="scientific">Bacteroides uniformis</name>
    <dbReference type="NCBI Taxonomy" id="820"/>
    <lineage>
        <taxon>Bacteria</taxon>
        <taxon>Pseudomonadati</taxon>
        <taxon>Bacteroidota</taxon>
        <taxon>Bacteroidia</taxon>
        <taxon>Bacteroidales</taxon>
        <taxon>Bacteroidaceae</taxon>
        <taxon>Bacteroides</taxon>
    </lineage>
</organism>
<evidence type="ECO:0000313" key="8">
    <source>
        <dbReference type="EMBL" id="MDC1795492.1"/>
    </source>
</evidence>
<dbReference type="Proteomes" id="UP000432488">
    <property type="component" value="Unassembled WGS sequence"/>
</dbReference>
<dbReference type="PANTHER" id="PTHR37833">
    <property type="entry name" value="LIPOPROTEIN-RELATED"/>
    <property type="match status" value="1"/>
</dbReference>
<evidence type="ECO:0000313" key="15">
    <source>
        <dbReference type="Proteomes" id="UP000286114"/>
    </source>
</evidence>
<dbReference type="Proteomes" id="UP000438773">
    <property type="component" value="Unassembled WGS sequence"/>
</dbReference>
<evidence type="ECO:0000313" key="17">
    <source>
        <dbReference type="Proteomes" id="UP000438773"/>
    </source>
</evidence>
<dbReference type="EMBL" id="WCUV01000001">
    <property type="protein sequence ID" value="KAB4096483.1"/>
    <property type="molecule type" value="Genomic_DNA"/>
</dbReference>
<dbReference type="EMBL" id="WCUQ01000002">
    <property type="protein sequence ID" value="KAB4127592.1"/>
    <property type="molecule type" value="Genomic_DNA"/>
</dbReference>
<sequence>MRKIILLLLLQCSLAAVGQEKPKIFFSNKTIDLGIIPSEKTPCVSVNFIFSNKGKTPLVIYDVKASCGCTVPTWPKAPIKPDGKSLIKVDFETKKQKGVFTKTIFVESNANEDVILLKLKGKVE</sequence>
<dbReference type="EMBL" id="WCUP01000001">
    <property type="protein sequence ID" value="KAB4112021.1"/>
    <property type="molecule type" value="Genomic_DNA"/>
</dbReference>
<evidence type="ECO:0000313" key="6">
    <source>
        <dbReference type="EMBL" id="KAB4241436.1"/>
    </source>
</evidence>
<evidence type="ECO:0000313" key="18">
    <source>
        <dbReference type="Proteomes" id="UP000441711"/>
    </source>
</evidence>
<evidence type="ECO:0000313" key="10">
    <source>
        <dbReference type="EMBL" id="RGS55981.1"/>
    </source>
</evidence>
<evidence type="ECO:0000313" key="19">
    <source>
        <dbReference type="Proteomes" id="UP000462376"/>
    </source>
</evidence>